<dbReference type="Pfam" id="PF04818">
    <property type="entry name" value="CID"/>
    <property type="match status" value="1"/>
</dbReference>
<reference evidence="4 5" key="1">
    <citation type="submission" date="2024-11" db="EMBL/GenBank/DDBJ databases">
        <title>A near-complete genome assembly of Cinchona calisaya.</title>
        <authorList>
            <person name="Lian D.C."/>
            <person name="Zhao X.W."/>
            <person name="Wei L."/>
        </authorList>
    </citation>
    <scope>NUCLEOTIDE SEQUENCE [LARGE SCALE GENOMIC DNA]</scope>
    <source>
        <tissue evidence="4">Nenye</tissue>
    </source>
</reference>
<evidence type="ECO:0000313" key="5">
    <source>
        <dbReference type="Proteomes" id="UP001630127"/>
    </source>
</evidence>
<dbReference type="InterPro" id="IPR057242">
    <property type="entry name" value="PCFS4-like"/>
</dbReference>
<dbReference type="Gene3D" id="1.25.40.90">
    <property type="match status" value="1"/>
</dbReference>
<dbReference type="EMBL" id="JBJUIK010000008">
    <property type="protein sequence ID" value="KAL3519503.1"/>
    <property type="molecule type" value="Genomic_DNA"/>
</dbReference>
<dbReference type="InterPro" id="IPR006569">
    <property type="entry name" value="CID_dom"/>
</dbReference>
<dbReference type="PROSITE" id="PS51391">
    <property type="entry name" value="CID"/>
    <property type="match status" value="1"/>
</dbReference>
<dbReference type="FunFam" id="1.25.40.90:FF:000023">
    <property type="entry name" value="polyadenylation and cleavage factor homolog 4"/>
    <property type="match status" value="1"/>
</dbReference>
<dbReference type="SUPFAM" id="SSF48464">
    <property type="entry name" value="ENTH/VHS domain"/>
    <property type="match status" value="1"/>
</dbReference>
<keyword evidence="5" id="KW-1185">Reference proteome</keyword>
<evidence type="ECO:0000259" key="3">
    <source>
        <dbReference type="PROSITE" id="PS51391"/>
    </source>
</evidence>
<dbReference type="PANTHER" id="PTHR15921">
    <property type="entry name" value="PRE-MRNA CLEAVAGE COMPLEX II"/>
    <property type="match status" value="1"/>
</dbReference>
<name>A0ABD2ZKI6_9GENT</name>
<dbReference type="Pfam" id="PF23228">
    <property type="entry name" value="zf_PCFS4"/>
    <property type="match status" value="1"/>
</dbReference>
<dbReference type="PROSITE" id="PS00028">
    <property type="entry name" value="ZINC_FINGER_C2H2_1"/>
    <property type="match status" value="1"/>
</dbReference>
<feature type="region of interest" description="Disordered" evidence="2">
    <location>
        <begin position="978"/>
        <end position="1012"/>
    </location>
</feature>
<dbReference type="InterPro" id="IPR047415">
    <property type="entry name" value="Pcf11_CID"/>
</dbReference>
<feature type="region of interest" description="Disordered" evidence="2">
    <location>
        <begin position="448"/>
        <end position="472"/>
    </location>
</feature>
<feature type="region of interest" description="Disordered" evidence="2">
    <location>
        <begin position="205"/>
        <end position="225"/>
    </location>
</feature>
<sequence length="1012" mass="110796">MDDARFENSKLISGGAVVGGGGGFGNSNKTAMANDIVLKAVGTTPILDRFRAMLKEREDELRVSEDDVVFLSSDEVVRLYELVLSELIFNSKPVITDLTIIAGELREHGEGIADAICARIIEAPVEQKLPSLYLLDSIVKNIGRDYVKYFSARLPEVFCEAYRQVHPNMHPSMRHLFRTWSSVFPSSVLRKIEAHLQLSPSLNNQSSNLNSVRASESPRPTHGIHVNPKYLEARRQLGHTTADAAVAERLILGDHVGNTASGLGAVKLLPPSATRIVRSSSPFAVKHAGSLSPSLNDIMMDGSPRRAAEKGSPSHSGFEYGFGRTSDRQEEAGDWQRNPLTIDTSVKFETPAYRYTNGVDLQRPRALIDAYGIDERQKPPSHKHLKVDHPNANGINKSTSLKTWQNTEEEEFNWEDMSPTLGDSARNDNLFSSSIPPSANFRTRVGYGTHHDPPLASSDFRSNWSKQDQRPLFSDSPAIEDVSEISSVRGLIKKVPGFRDEKMRVPGSHFTHEGFSVPQTHVQSSQHHFNIKGSGRNSQMSFSGIGVPSSAEQKPPLVSNFPNTDPQIRGPPIVVPRIGSSGFDSLAPEMQSVATHTSAGVVPSVNARGSYHPTSLTSLPMHETIRYQPDVVGHQGMNMPNFPGPQLSSVEYKPQINMLEPVNQHRGLIPPNLQVRPLVNLQPQPLPGPSQEARQNMVPSVPYLPSSNLFRPSFNHGYVPQIHGVPAPTGTGLQNLIPNPQPSMPIPSIVNASFRLPPGGLPPLHGLPPVSSTRIPIAQNPGSIGPNPPAGGALSGLFNSLMAQGLISLSKEAPVQDSVVLDFNQDTLKVRHESAITALYADLPRQCTACGIRFKCQEAHSSHMDWHVKRNRKSKNKQKPSRNWFVTVDMWLRNAEALGADAVPSFLPTENAVENTDEEEMAVPADDDQKVCALCGEPFDYFYSDETEEWMYKGAVYMNAPTGPMAGMDRSQLGPIVHAKCRSDTSGASAEDFPKDGGGYSEDGSERKRLRS</sequence>
<dbReference type="SMART" id="SM00582">
    <property type="entry name" value="RPR"/>
    <property type="match status" value="1"/>
</dbReference>
<dbReference type="InterPro" id="IPR008942">
    <property type="entry name" value="ENTH_VHS"/>
</dbReference>
<dbReference type="CDD" id="cd16982">
    <property type="entry name" value="CID_Pcf11"/>
    <property type="match status" value="1"/>
</dbReference>
<protein>
    <recommendedName>
        <fullName evidence="3">CID domain-containing protein</fullName>
    </recommendedName>
</protein>
<feature type="region of interest" description="Disordered" evidence="2">
    <location>
        <begin position="304"/>
        <end position="336"/>
    </location>
</feature>
<dbReference type="GO" id="GO:0005634">
    <property type="term" value="C:nucleus"/>
    <property type="evidence" value="ECO:0007669"/>
    <property type="project" value="UniProtKB-ARBA"/>
</dbReference>
<organism evidence="4 5">
    <name type="scientific">Cinchona calisaya</name>
    <dbReference type="NCBI Taxonomy" id="153742"/>
    <lineage>
        <taxon>Eukaryota</taxon>
        <taxon>Viridiplantae</taxon>
        <taxon>Streptophyta</taxon>
        <taxon>Embryophyta</taxon>
        <taxon>Tracheophyta</taxon>
        <taxon>Spermatophyta</taxon>
        <taxon>Magnoliopsida</taxon>
        <taxon>eudicotyledons</taxon>
        <taxon>Gunneridae</taxon>
        <taxon>Pentapetalae</taxon>
        <taxon>asterids</taxon>
        <taxon>lamiids</taxon>
        <taxon>Gentianales</taxon>
        <taxon>Rubiaceae</taxon>
        <taxon>Cinchonoideae</taxon>
        <taxon>Cinchoneae</taxon>
        <taxon>Cinchona</taxon>
    </lineage>
</organism>
<feature type="region of interest" description="Disordered" evidence="2">
    <location>
        <begin position="529"/>
        <end position="555"/>
    </location>
</feature>
<evidence type="ECO:0000256" key="1">
    <source>
        <dbReference type="ARBA" id="ARBA00022664"/>
    </source>
</evidence>
<keyword evidence="1" id="KW-0507">mRNA processing</keyword>
<dbReference type="AlphaFoldDB" id="A0ABD2ZKI6"/>
<evidence type="ECO:0000313" key="4">
    <source>
        <dbReference type="EMBL" id="KAL3519503.1"/>
    </source>
</evidence>
<dbReference type="InterPro" id="IPR013087">
    <property type="entry name" value="Znf_C2H2_type"/>
</dbReference>
<dbReference type="PANTHER" id="PTHR15921:SF12">
    <property type="entry name" value="POLYADENYLATION AND CLEAVAGE FACTOR HOMOLOG 4"/>
    <property type="match status" value="1"/>
</dbReference>
<dbReference type="GO" id="GO:0006397">
    <property type="term" value="P:mRNA processing"/>
    <property type="evidence" value="ECO:0007669"/>
    <property type="project" value="UniProtKB-KW"/>
</dbReference>
<dbReference type="InterPro" id="IPR045154">
    <property type="entry name" value="PCF11-like"/>
</dbReference>
<feature type="region of interest" description="Disordered" evidence="2">
    <location>
        <begin position="376"/>
        <end position="398"/>
    </location>
</feature>
<feature type="domain" description="CID" evidence="3">
    <location>
        <begin position="72"/>
        <end position="200"/>
    </location>
</feature>
<evidence type="ECO:0000256" key="2">
    <source>
        <dbReference type="SAM" id="MobiDB-lite"/>
    </source>
</evidence>
<proteinExistence type="predicted"/>
<comment type="caution">
    <text evidence="4">The sequence shown here is derived from an EMBL/GenBank/DDBJ whole genome shotgun (WGS) entry which is preliminary data.</text>
</comment>
<dbReference type="Proteomes" id="UP001630127">
    <property type="component" value="Unassembled WGS sequence"/>
</dbReference>
<gene>
    <name evidence="4" type="ORF">ACH5RR_017652</name>
</gene>
<accession>A0ABD2ZKI6</accession>